<keyword evidence="5" id="KW-0460">Magnesium</keyword>
<dbReference type="GO" id="GO:0004311">
    <property type="term" value="F:geranylgeranyl diphosphate synthase activity"/>
    <property type="evidence" value="ECO:0007669"/>
    <property type="project" value="UniProtKB-EC"/>
</dbReference>
<dbReference type="EC" id="2.5.1.10" evidence="7"/>
<dbReference type="GO" id="GO:0004337">
    <property type="term" value="F:(2E,6E)-farnesyl diphosphate synthase activity"/>
    <property type="evidence" value="ECO:0007669"/>
    <property type="project" value="UniProtKB-EC"/>
</dbReference>
<evidence type="ECO:0000256" key="6">
    <source>
        <dbReference type="RuleBase" id="RU004466"/>
    </source>
</evidence>
<evidence type="ECO:0000256" key="4">
    <source>
        <dbReference type="ARBA" id="ARBA00022723"/>
    </source>
</evidence>
<dbReference type="InterPro" id="IPR033749">
    <property type="entry name" value="Polyprenyl_synt_CS"/>
</dbReference>
<evidence type="ECO:0000256" key="3">
    <source>
        <dbReference type="ARBA" id="ARBA00022679"/>
    </source>
</evidence>
<dbReference type="GO" id="GO:0046872">
    <property type="term" value="F:metal ion binding"/>
    <property type="evidence" value="ECO:0007669"/>
    <property type="project" value="UniProtKB-KW"/>
</dbReference>
<dbReference type="Gene3D" id="1.10.600.10">
    <property type="entry name" value="Farnesyl Diphosphate Synthase"/>
    <property type="match status" value="1"/>
</dbReference>
<gene>
    <name evidence="7" type="ORF">IW245_000318</name>
</gene>
<dbReference type="InterPro" id="IPR008949">
    <property type="entry name" value="Isoprenoid_synthase_dom_sf"/>
</dbReference>
<evidence type="ECO:0000256" key="1">
    <source>
        <dbReference type="ARBA" id="ARBA00001946"/>
    </source>
</evidence>
<dbReference type="SUPFAM" id="SSF48576">
    <property type="entry name" value="Terpenoid synthases"/>
    <property type="match status" value="1"/>
</dbReference>
<proteinExistence type="inferred from homology"/>
<keyword evidence="4" id="KW-0479">Metal-binding</keyword>
<dbReference type="EC" id="2.5.1.29" evidence="7"/>
<dbReference type="PANTHER" id="PTHR12001:SF85">
    <property type="entry name" value="SHORT CHAIN ISOPRENYL DIPHOSPHATE SYNTHASE"/>
    <property type="match status" value="1"/>
</dbReference>
<dbReference type="AlphaFoldDB" id="A0A8J7G9H1"/>
<dbReference type="EMBL" id="JADOUF010000001">
    <property type="protein sequence ID" value="MBG6134124.1"/>
    <property type="molecule type" value="Genomic_DNA"/>
</dbReference>
<evidence type="ECO:0000256" key="5">
    <source>
        <dbReference type="ARBA" id="ARBA00022842"/>
    </source>
</evidence>
<dbReference type="SFLD" id="SFLDS00005">
    <property type="entry name" value="Isoprenoid_Synthase_Type_I"/>
    <property type="match status" value="1"/>
</dbReference>
<dbReference type="CDD" id="cd00685">
    <property type="entry name" value="Trans_IPPS_HT"/>
    <property type="match status" value="1"/>
</dbReference>
<keyword evidence="8" id="KW-1185">Reference proteome</keyword>
<dbReference type="RefSeq" id="WP_233473162.1">
    <property type="nucleotide sequence ID" value="NZ_BONS01000026.1"/>
</dbReference>
<evidence type="ECO:0000313" key="8">
    <source>
        <dbReference type="Proteomes" id="UP000622552"/>
    </source>
</evidence>
<sequence length="350" mass="37572">MNRAPAALSEQFDAEIAAFLHRRYVEWPAQVSRDPLDQLSSFILHGGKRLRPTFCHWGWRAAGGTDSAGIVAAASALEFFHAFALVHDDVMDDSDLRRGRPTVHQVFATQHAKQHWRGDSAAYGRAIAVLVGDLCAGWADQMFRESGLAQADLDRAAGVFATMRAEVVAGQYLDLLTAARGGTVAEAMTVARLKSARYTVTRPMQIGAALAGADPVVMDRFATFGDPLGEAFQLRDDMLGLFGDPSVTGKSCLDDLRAAKATLLVLLARDRADPTQRAQLDDLVGQPLLDERGADAVRDIVVRTGALAETENRILKLSAAASTAVRAAPVDTDAALQIVALAARLADRRA</sequence>
<dbReference type="Pfam" id="PF00348">
    <property type="entry name" value="polyprenyl_synt"/>
    <property type="match status" value="1"/>
</dbReference>
<comment type="similarity">
    <text evidence="2 6">Belongs to the FPP/GGPP synthase family.</text>
</comment>
<dbReference type="PROSITE" id="PS00444">
    <property type="entry name" value="POLYPRENYL_SYNTHASE_2"/>
    <property type="match status" value="1"/>
</dbReference>
<protein>
    <submittedName>
        <fullName evidence="7">Geranylgeranyl diphosphate synthase type I</fullName>
        <ecNumber evidence="7">2.5.1.1</ecNumber>
        <ecNumber evidence="7">2.5.1.10</ecNumber>
        <ecNumber evidence="7">2.5.1.29</ecNumber>
    </submittedName>
</protein>
<comment type="caution">
    <text evidence="7">The sequence shown here is derived from an EMBL/GenBank/DDBJ whole genome shotgun (WGS) entry which is preliminary data.</text>
</comment>
<name>A0A8J7G9H1_9ACTN</name>
<dbReference type="PROSITE" id="PS00723">
    <property type="entry name" value="POLYPRENYL_SYNTHASE_1"/>
    <property type="match status" value="1"/>
</dbReference>
<evidence type="ECO:0000313" key="7">
    <source>
        <dbReference type="EMBL" id="MBG6134124.1"/>
    </source>
</evidence>
<dbReference type="PANTHER" id="PTHR12001">
    <property type="entry name" value="GERANYLGERANYL PYROPHOSPHATE SYNTHASE"/>
    <property type="match status" value="1"/>
</dbReference>
<keyword evidence="3 6" id="KW-0808">Transferase</keyword>
<reference evidence="7" key="1">
    <citation type="submission" date="2020-11" db="EMBL/GenBank/DDBJ databases">
        <title>Sequencing the genomes of 1000 actinobacteria strains.</title>
        <authorList>
            <person name="Klenk H.-P."/>
        </authorList>
    </citation>
    <scope>NUCLEOTIDE SEQUENCE</scope>
    <source>
        <strain evidence="7">DSM 45356</strain>
    </source>
</reference>
<dbReference type="EC" id="2.5.1.1" evidence="7"/>
<dbReference type="Proteomes" id="UP000622552">
    <property type="component" value="Unassembled WGS sequence"/>
</dbReference>
<dbReference type="InterPro" id="IPR000092">
    <property type="entry name" value="Polyprenyl_synt"/>
</dbReference>
<dbReference type="GO" id="GO:0008299">
    <property type="term" value="P:isoprenoid biosynthetic process"/>
    <property type="evidence" value="ECO:0007669"/>
    <property type="project" value="InterPro"/>
</dbReference>
<accession>A0A8J7G9H1</accession>
<dbReference type="GO" id="GO:0004161">
    <property type="term" value="F:dimethylallyltranstransferase activity"/>
    <property type="evidence" value="ECO:0007669"/>
    <property type="project" value="UniProtKB-EC"/>
</dbReference>
<evidence type="ECO:0000256" key="2">
    <source>
        <dbReference type="ARBA" id="ARBA00006706"/>
    </source>
</evidence>
<organism evidence="7 8">
    <name type="scientific">Longispora fulva</name>
    <dbReference type="NCBI Taxonomy" id="619741"/>
    <lineage>
        <taxon>Bacteria</taxon>
        <taxon>Bacillati</taxon>
        <taxon>Actinomycetota</taxon>
        <taxon>Actinomycetes</taxon>
        <taxon>Micromonosporales</taxon>
        <taxon>Micromonosporaceae</taxon>
        <taxon>Longispora</taxon>
    </lineage>
</organism>
<comment type="cofactor">
    <cofactor evidence="1">
        <name>Mg(2+)</name>
        <dbReference type="ChEBI" id="CHEBI:18420"/>
    </cofactor>
</comment>